<gene>
    <name evidence="1" type="primary">rps14</name>
</gene>
<evidence type="ECO:0000313" key="1">
    <source>
        <dbReference type="EMBL" id="ABI51726.1"/>
    </source>
</evidence>
<protein>
    <submittedName>
        <fullName evidence="1">Ribosomal protein S14</fullName>
    </submittedName>
</protein>
<dbReference type="GO" id="GO:0005840">
    <property type="term" value="C:ribosome"/>
    <property type="evidence" value="ECO:0007669"/>
    <property type="project" value="UniProtKB-KW"/>
</dbReference>
<dbReference type="RefSeq" id="YP_740817.1">
    <property type="nucleotide sequence ID" value="NC_008339.1"/>
</dbReference>
<dbReference type="AlphaFoldDB" id="Q09F25"/>
<dbReference type="EMBL" id="DQ927305">
    <property type="protein sequence ID" value="ABI51726.1"/>
    <property type="molecule type" value="Genomic_DNA"/>
</dbReference>
<reference evidence="1" key="1">
    <citation type="journal article" date="2007" name="PLoS ONE">
        <title>Complete mitochondrial genome sequence of three tetrahymena species reveals mutation hot spots and accelerated nonsynonymous substitutions in Ymf genes.</title>
        <authorList>
            <person name="Moradian M.M."/>
            <person name="Beglaryan D."/>
            <person name="Skozylas J.M."/>
            <person name="Kerikorian V."/>
        </authorList>
    </citation>
    <scope>NUCLEOTIDE SEQUENCE</scope>
    <source>
        <strain evidence="1">UM1060</strain>
    </source>
</reference>
<geneLocation type="mitochondrion" evidence="1"/>
<keyword evidence="1" id="KW-0496">Mitochondrion</keyword>
<name>Q09F25_TETPI</name>
<proteinExistence type="predicted"/>
<organism evidence="1">
    <name type="scientific">Tetrahymena pigmentosa</name>
    <dbReference type="NCBI Taxonomy" id="5907"/>
    <lineage>
        <taxon>Eukaryota</taxon>
        <taxon>Sar</taxon>
        <taxon>Alveolata</taxon>
        <taxon>Ciliophora</taxon>
        <taxon>Intramacronucleata</taxon>
        <taxon>Oligohymenophorea</taxon>
        <taxon>Hymenostomatida</taxon>
        <taxon>Tetrahymenina</taxon>
        <taxon>Tetrahymenidae</taxon>
        <taxon>Tetrahymena</taxon>
    </lineage>
</organism>
<keyword evidence="1" id="KW-0687">Ribonucleoprotein</keyword>
<dbReference type="GeneID" id="4271558"/>
<sequence>MLFKRRKDILKCKYKKIYIYKNKLKNIILKSIFYNRNIKTINRSYSYMILNNDKILYKKYHKICKFSGYRKNVNKYLGLGRHELNRKATLGQLQNISINSW</sequence>
<accession>Q09F25</accession>
<keyword evidence="1" id="KW-0689">Ribosomal protein</keyword>